<reference evidence="2 3" key="1">
    <citation type="submission" date="2016-11" db="EMBL/GenBank/DDBJ databases">
        <authorList>
            <person name="Jaros S."/>
            <person name="Januszkiewicz K."/>
            <person name="Wedrychowicz H."/>
        </authorList>
    </citation>
    <scope>NUCLEOTIDE SEQUENCE [LARGE SCALE GENOMIC DNA]</scope>
    <source>
        <strain evidence="2 3">DSM 24787</strain>
    </source>
</reference>
<dbReference type="InterPro" id="IPR029063">
    <property type="entry name" value="SAM-dependent_MTases_sf"/>
</dbReference>
<dbReference type="Gene3D" id="3.40.50.150">
    <property type="entry name" value="Vaccinia Virus protein VP39"/>
    <property type="match status" value="1"/>
</dbReference>
<dbReference type="GO" id="GO:0008757">
    <property type="term" value="F:S-adenosylmethionine-dependent methyltransferase activity"/>
    <property type="evidence" value="ECO:0007669"/>
    <property type="project" value="InterPro"/>
</dbReference>
<dbReference type="Proteomes" id="UP000185003">
    <property type="component" value="Unassembled WGS sequence"/>
</dbReference>
<evidence type="ECO:0000313" key="3">
    <source>
        <dbReference type="Proteomes" id="UP000185003"/>
    </source>
</evidence>
<dbReference type="STRING" id="536979.SAMN04488055_2393"/>
<evidence type="ECO:0000259" key="1">
    <source>
        <dbReference type="Pfam" id="PF08241"/>
    </source>
</evidence>
<proteinExistence type="predicted"/>
<protein>
    <submittedName>
        <fullName evidence="2">Methyltransferase domain-containing protein</fullName>
    </submittedName>
</protein>
<sequence length="242" mass="27707">MSVKSHYDNHLAAFYAWMTGNFETKQKEQEAYFVSKHIAPFANQAAIDLGAGHGLQTVSLANLGYTVYAVDFNQHLLSELNARTKGRPVRTVLGNIANSSQYSMEAELIVCMGDTLTHLDSPEQVSVLIREWYNMLLHKGKLVLSFRDLTQALENEERFIPVKADDDRIHTCFLEYFPGFVRVFDMLLEKQSGQWIQKVSSYQKLRLGVEQVKMMLTAAGFFVHDHEVISRMHYLVAIKRNE</sequence>
<gene>
    <name evidence="2" type="ORF">SAMN04488055_2393</name>
</gene>
<keyword evidence="2" id="KW-0808">Transferase</keyword>
<accession>A0A1N6FSW3</accession>
<feature type="domain" description="Methyltransferase type 11" evidence="1">
    <location>
        <begin position="48"/>
        <end position="144"/>
    </location>
</feature>
<evidence type="ECO:0000313" key="2">
    <source>
        <dbReference type="EMBL" id="SIN98343.1"/>
    </source>
</evidence>
<dbReference type="AlphaFoldDB" id="A0A1N6FSW3"/>
<keyword evidence="3" id="KW-1185">Reference proteome</keyword>
<dbReference type="SUPFAM" id="SSF53335">
    <property type="entry name" value="S-adenosyl-L-methionine-dependent methyltransferases"/>
    <property type="match status" value="1"/>
</dbReference>
<dbReference type="RefSeq" id="WP_074239462.1">
    <property type="nucleotide sequence ID" value="NZ_FSRA01000001.1"/>
</dbReference>
<dbReference type="Pfam" id="PF08241">
    <property type="entry name" value="Methyltransf_11"/>
    <property type="match status" value="1"/>
</dbReference>
<dbReference type="OrthoDB" id="9804312at2"/>
<organism evidence="2 3">
    <name type="scientific">Chitinophaga niabensis</name>
    <dbReference type="NCBI Taxonomy" id="536979"/>
    <lineage>
        <taxon>Bacteria</taxon>
        <taxon>Pseudomonadati</taxon>
        <taxon>Bacteroidota</taxon>
        <taxon>Chitinophagia</taxon>
        <taxon>Chitinophagales</taxon>
        <taxon>Chitinophagaceae</taxon>
        <taxon>Chitinophaga</taxon>
    </lineage>
</organism>
<keyword evidence="2" id="KW-0489">Methyltransferase</keyword>
<dbReference type="InterPro" id="IPR013216">
    <property type="entry name" value="Methyltransf_11"/>
</dbReference>
<name>A0A1N6FSW3_9BACT</name>
<dbReference type="GO" id="GO:0032259">
    <property type="term" value="P:methylation"/>
    <property type="evidence" value="ECO:0007669"/>
    <property type="project" value="UniProtKB-KW"/>
</dbReference>
<dbReference type="EMBL" id="FSRA01000001">
    <property type="protein sequence ID" value="SIN98343.1"/>
    <property type="molecule type" value="Genomic_DNA"/>
</dbReference>
<dbReference type="CDD" id="cd02440">
    <property type="entry name" value="AdoMet_MTases"/>
    <property type="match status" value="1"/>
</dbReference>